<dbReference type="GO" id="GO:0045820">
    <property type="term" value="P:negative regulation of glycolytic process"/>
    <property type="evidence" value="ECO:0007669"/>
    <property type="project" value="TreeGrafter"/>
</dbReference>
<dbReference type="PANTHER" id="PTHR46517">
    <property type="entry name" value="FRUCTOSE-2,6-BISPHOSPHATASE TIGAR"/>
    <property type="match status" value="1"/>
</dbReference>
<sequence>MLLYFVRHGQTEDNVQGIIQGHKDSPLNAHGRKESERLSQRLKDLKITEAWSSPLSRARETAEIVLSRHPNVELKFHDGIKERFLGSMEGRRRARGEHAPADAEGSHELVKRVTQWFDQVFLASHIPPEPLPSQNNPVLNGFETKSLSLDSKEEEKVIMIVSHGAWLSCLQQILIHLRFEISRKVDLHKPCYNTSLMIVQVEYLHEKSKWVGKIRDWADIDHLKDILDEEVEEVADDI</sequence>
<keyword evidence="1" id="KW-0378">Hydrolase</keyword>
<dbReference type="PANTHER" id="PTHR46517:SF1">
    <property type="entry name" value="FRUCTOSE-2,6-BISPHOSPHATASE TIGAR"/>
    <property type="match status" value="1"/>
</dbReference>
<evidence type="ECO:0000313" key="6">
    <source>
        <dbReference type="Proteomes" id="UP000094020"/>
    </source>
</evidence>
<dbReference type="KEGG" id="kpin:30174995"/>
<feature type="binding site" evidence="3">
    <location>
        <begin position="7"/>
        <end position="14"/>
    </location>
    <ligand>
        <name>substrate</name>
    </ligand>
</feature>
<dbReference type="STRING" id="1296096.A0A1B9HWT7"/>
<dbReference type="Gene3D" id="3.40.50.1240">
    <property type="entry name" value="Phosphoglycerate mutase-like"/>
    <property type="match status" value="1"/>
</dbReference>
<name>A0A1B9HWT7_9TREE</name>
<dbReference type="Proteomes" id="UP000094020">
    <property type="component" value="Chromosome 2"/>
</dbReference>
<dbReference type="Pfam" id="PF00300">
    <property type="entry name" value="His_Phos_1"/>
    <property type="match status" value="1"/>
</dbReference>
<dbReference type="GeneID" id="30174995"/>
<dbReference type="AlphaFoldDB" id="A0A1B9HWT7"/>
<keyword evidence="6" id="KW-1185">Reference proteome</keyword>
<dbReference type="RefSeq" id="XP_019008939.1">
    <property type="nucleotide sequence ID" value="XM_019158326.1"/>
</dbReference>
<dbReference type="SMART" id="SM00855">
    <property type="entry name" value="PGAM"/>
    <property type="match status" value="1"/>
</dbReference>
<evidence type="ECO:0000313" key="5">
    <source>
        <dbReference type="EMBL" id="WWC67496.1"/>
    </source>
</evidence>
<evidence type="ECO:0000256" key="3">
    <source>
        <dbReference type="PIRSR" id="PIRSR613078-2"/>
    </source>
</evidence>
<dbReference type="OrthoDB" id="354304at2759"/>
<dbReference type="GO" id="GO:0004331">
    <property type="term" value="F:fructose-2,6-bisphosphate 2-phosphatase activity"/>
    <property type="evidence" value="ECO:0007669"/>
    <property type="project" value="TreeGrafter"/>
</dbReference>
<dbReference type="GO" id="GO:0043456">
    <property type="term" value="P:regulation of pentose-phosphate shunt"/>
    <property type="evidence" value="ECO:0007669"/>
    <property type="project" value="TreeGrafter"/>
</dbReference>
<evidence type="ECO:0000313" key="4">
    <source>
        <dbReference type="EMBL" id="OCF47720.1"/>
    </source>
</evidence>
<evidence type="ECO:0008006" key="7">
    <source>
        <dbReference type="Google" id="ProtNLM"/>
    </source>
</evidence>
<dbReference type="EMBL" id="CP144520">
    <property type="protein sequence ID" value="WWC67496.1"/>
    <property type="molecule type" value="Genomic_DNA"/>
</dbReference>
<dbReference type="InterPro" id="IPR051695">
    <property type="entry name" value="Phosphoglycerate_Mutase"/>
</dbReference>
<gene>
    <name evidence="4" type="ORF">I206_06626</name>
    <name evidence="5" type="ORF">I206_101404</name>
</gene>
<accession>A0A1B9HWT7</accession>
<dbReference type="GO" id="GO:0005829">
    <property type="term" value="C:cytosol"/>
    <property type="evidence" value="ECO:0007669"/>
    <property type="project" value="TreeGrafter"/>
</dbReference>
<feature type="binding site" evidence="3">
    <location>
        <position position="57"/>
    </location>
    <ligand>
        <name>substrate</name>
    </ligand>
</feature>
<evidence type="ECO:0000256" key="1">
    <source>
        <dbReference type="ARBA" id="ARBA00022801"/>
    </source>
</evidence>
<organism evidence="4">
    <name type="scientific">Kwoniella pini CBS 10737</name>
    <dbReference type="NCBI Taxonomy" id="1296096"/>
    <lineage>
        <taxon>Eukaryota</taxon>
        <taxon>Fungi</taxon>
        <taxon>Dikarya</taxon>
        <taxon>Basidiomycota</taxon>
        <taxon>Agaricomycotina</taxon>
        <taxon>Tremellomycetes</taxon>
        <taxon>Tremellales</taxon>
        <taxon>Cryptococcaceae</taxon>
        <taxon>Kwoniella</taxon>
    </lineage>
</organism>
<dbReference type="SUPFAM" id="SSF53254">
    <property type="entry name" value="Phosphoglycerate mutase-like"/>
    <property type="match status" value="1"/>
</dbReference>
<reference evidence="4" key="1">
    <citation type="submission" date="2013-07" db="EMBL/GenBank/DDBJ databases">
        <title>The Genome Sequence of Cryptococcus pinus CBS10737.</title>
        <authorList>
            <consortium name="The Broad Institute Genome Sequencing Platform"/>
            <person name="Cuomo C."/>
            <person name="Litvintseva A."/>
            <person name="Chen Y."/>
            <person name="Heitman J."/>
            <person name="Sun S."/>
            <person name="Springer D."/>
            <person name="Dromer F."/>
            <person name="Young S.K."/>
            <person name="Zeng Q."/>
            <person name="Gargeya S."/>
            <person name="Fitzgerald M."/>
            <person name="Abouelleil A."/>
            <person name="Alvarado L."/>
            <person name="Berlin A.M."/>
            <person name="Chapman S.B."/>
            <person name="Dewar J."/>
            <person name="Goldberg J."/>
            <person name="Griggs A."/>
            <person name="Gujja S."/>
            <person name="Hansen M."/>
            <person name="Howarth C."/>
            <person name="Imamovic A."/>
            <person name="Larimer J."/>
            <person name="McCowan C."/>
            <person name="Murphy C."/>
            <person name="Pearson M."/>
            <person name="Priest M."/>
            <person name="Roberts A."/>
            <person name="Saif S."/>
            <person name="Shea T."/>
            <person name="Sykes S."/>
            <person name="Wortman J."/>
            <person name="Nusbaum C."/>
            <person name="Birren B."/>
        </authorList>
    </citation>
    <scope>NUCLEOTIDE SEQUENCE [LARGE SCALE GENOMIC DNA]</scope>
    <source>
        <strain evidence="4">CBS 10737</strain>
    </source>
</reference>
<dbReference type="InterPro" id="IPR013078">
    <property type="entry name" value="His_Pase_superF_clade-1"/>
</dbReference>
<proteinExistence type="predicted"/>
<reference evidence="5" key="4">
    <citation type="submission" date="2024-02" db="EMBL/GenBank/DDBJ databases">
        <title>Comparative genomics of Cryptococcus and Kwoniella reveals pathogenesis evolution and contrasting modes of karyotype evolution via chromosome fusion or intercentromeric recombination.</title>
        <authorList>
            <person name="Coelho M.A."/>
            <person name="David-Palma M."/>
            <person name="Shea T."/>
            <person name="Bowers K."/>
            <person name="McGinley-Smith S."/>
            <person name="Mohammad A.W."/>
            <person name="Gnirke A."/>
            <person name="Yurkov A.M."/>
            <person name="Nowrousian M."/>
            <person name="Sun S."/>
            <person name="Cuomo C.A."/>
            <person name="Heitman J."/>
        </authorList>
    </citation>
    <scope>NUCLEOTIDE SEQUENCE</scope>
    <source>
        <strain evidence="5">CBS 10737</strain>
    </source>
</reference>
<dbReference type="InterPro" id="IPR029033">
    <property type="entry name" value="His_PPase_superfam"/>
</dbReference>
<protein>
    <recommendedName>
        <fullName evidence="7">Phosphoglycerate mutase</fullName>
    </recommendedName>
</protein>
<reference evidence="5" key="2">
    <citation type="submission" date="2013-07" db="EMBL/GenBank/DDBJ databases">
        <authorList>
            <consortium name="The Broad Institute Genome Sequencing Platform"/>
            <person name="Cuomo C."/>
            <person name="Litvintseva A."/>
            <person name="Chen Y."/>
            <person name="Heitman J."/>
            <person name="Sun S."/>
            <person name="Springer D."/>
            <person name="Dromer F."/>
            <person name="Young S.K."/>
            <person name="Zeng Q."/>
            <person name="Gargeya S."/>
            <person name="Fitzgerald M."/>
            <person name="Abouelleil A."/>
            <person name="Alvarado L."/>
            <person name="Berlin A.M."/>
            <person name="Chapman S.B."/>
            <person name="Dewar J."/>
            <person name="Goldberg J."/>
            <person name="Griggs A."/>
            <person name="Gujja S."/>
            <person name="Hansen M."/>
            <person name="Howarth C."/>
            <person name="Imamovic A."/>
            <person name="Larimer J."/>
            <person name="McCowan C."/>
            <person name="Murphy C."/>
            <person name="Pearson M."/>
            <person name="Priest M."/>
            <person name="Roberts A."/>
            <person name="Saif S."/>
            <person name="Shea T."/>
            <person name="Sykes S."/>
            <person name="Wortman J."/>
            <person name="Nusbaum C."/>
            <person name="Birren B."/>
        </authorList>
    </citation>
    <scope>NUCLEOTIDE SEQUENCE</scope>
    <source>
        <strain evidence="5">CBS 10737</strain>
    </source>
</reference>
<reference evidence="4" key="3">
    <citation type="submission" date="2016-07" db="EMBL/GenBank/DDBJ databases">
        <title>Evolution of pathogenesis and genome organization in the Tremellales.</title>
        <authorList>
            <person name="Cuomo C."/>
            <person name="Litvintseva A."/>
            <person name="Heitman J."/>
            <person name="Chen Y."/>
            <person name="Sun S."/>
            <person name="Springer D."/>
            <person name="Dromer F."/>
            <person name="Young S."/>
            <person name="Zeng Q."/>
            <person name="Chapman S."/>
            <person name="Gujja S."/>
            <person name="Saif S."/>
            <person name="Birren B."/>
        </authorList>
    </citation>
    <scope>NUCLEOTIDE SEQUENCE</scope>
    <source>
        <strain evidence="4">CBS 10737</strain>
    </source>
</reference>
<dbReference type="CDD" id="cd07067">
    <property type="entry name" value="HP_PGM_like"/>
    <property type="match status" value="1"/>
</dbReference>
<feature type="active site" description="Proton donor/acceptor" evidence="2">
    <location>
        <position position="82"/>
    </location>
</feature>
<evidence type="ECO:0000256" key="2">
    <source>
        <dbReference type="PIRSR" id="PIRSR613078-1"/>
    </source>
</evidence>
<feature type="active site" description="Tele-phosphohistidine intermediate" evidence="2">
    <location>
        <position position="8"/>
    </location>
</feature>
<dbReference type="EMBL" id="KV700116">
    <property type="protein sequence ID" value="OCF47720.1"/>
    <property type="molecule type" value="Genomic_DNA"/>
</dbReference>